<feature type="signal peptide" evidence="6">
    <location>
        <begin position="1"/>
        <end position="28"/>
    </location>
</feature>
<dbReference type="PANTHER" id="PTHR33751:SF11">
    <property type="entry name" value="BLL4483 PROTEIN"/>
    <property type="match status" value="1"/>
</dbReference>
<dbReference type="AlphaFoldDB" id="A0A6S7E853"/>
<evidence type="ECO:0000256" key="2">
    <source>
        <dbReference type="ARBA" id="ARBA00022723"/>
    </source>
</evidence>
<evidence type="ECO:0000313" key="8">
    <source>
        <dbReference type="EMBL" id="CAB3897399.1"/>
    </source>
</evidence>
<dbReference type="GO" id="GO:0020037">
    <property type="term" value="F:heme binding"/>
    <property type="evidence" value="ECO:0007669"/>
    <property type="project" value="InterPro"/>
</dbReference>
<feature type="chain" id="PRO_5028866874" description="Cytochrome c domain-containing protein" evidence="6">
    <location>
        <begin position="29"/>
        <end position="238"/>
    </location>
</feature>
<feature type="binding site" description="axial binding residue" evidence="5">
    <location>
        <position position="158"/>
    </location>
    <ligand>
        <name>heme c</name>
        <dbReference type="ChEBI" id="CHEBI:61717"/>
        <label>2</label>
    </ligand>
    <ligandPart>
        <name>Fe</name>
        <dbReference type="ChEBI" id="CHEBI:18248"/>
    </ligandPart>
</feature>
<dbReference type="InterPro" id="IPR009056">
    <property type="entry name" value="Cyt_c-like_dom"/>
</dbReference>
<evidence type="ECO:0000256" key="5">
    <source>
        <dbReference type="PIRSR" id="PIRSR000005-2"/>
    </source>
</evidence>
<keyword evidence="3 5" id="KW-0408">Iron</keyword>
<feature type="binding site" description="covalent" evidence="4">
    <location>
        <position position="154"/>
    </location>
    <ligand>
        <name>heme c</name>
        <dbReference type="ChEBI" id="CHEBI:61717"/>
        <label>2</label>
    </ligand>
</feature>
<dbReference type="Gene3D" id="1.10.760.10">
    <property type="entry name" value="Cytochrome c-like domain"/>
    <property type="match status" value="2"/>
</dbReference>
<accession>A0A6S7E853</accession>
<comment type="PTM">
    <text evidence="4">Binds 2 heme c groups covalently per subunit.</text>
</comment>
<dbReference type="RefSeq" id="WP_175141538.1">
    <property type="nucleotide sequence ID" value="NZ_CADIKZ010000011.1"/>
</dbReference>
<dbReference type="SUPFAM" id="SSF46626">
    <property type="entry name" value="Cytochrome c"/>
    <property type="match status" value="2"/>
</dbReference>
<evidence type="ECO:0000313" key="9">
    <source>
        <dbReference type="Proteomes" id="UP000494203"/>
    </source>
</evidence>
<feature type="domain" description="Cytochrome c" evidence="7">
    <location>
        <begin position="30"/>
        <end position="223"/>
    </location>
</feature>
<feature type="binding site" description="covalent" evidence="4">
    <location>
        <position position="52"/>
    </location>
    <ligand>
        <name>heme c</name>
        <dbReference type="ChEBI" id="CHEBI:61717"/>
        <label>1</label>
    </ligand>
</feature>
<evidence type="ECO:0000256" key="1">
    <source>
        <dbReference type="ARBA" id="ARBA00022617"/>
    </source>
</evidence>
<feature type="binding site" description="axial binding residue" evidence="5">
    <location>
        <position position="93"/>
    </location>
    <ligand>
        <name>heme c</name>
        <dbReference type="ChEBI" id="CHEBI:61717"/>
        <label>1</label>
    </ligand>
    <ligandPart>
        <name>Fe</name>
        <dbReference type="ChEBI" id="CHEBI:18248"/>
    </ligandPart>
</feature>
<organism evidence="8 9">
    <name type="scientific">Achromobacter pulmonis</name>
    <dbReference type="NCBI Taxonomy" id="1389932"/>
    <lineage>
        <taxon>Bacteria</taxon>
        <taxon>Pseudomonadati</taxon>
        <taxon>Pseudomonadota</taxon>
        <taxon>Betaproteobacteria</taxon>
        <taxon>Burkholderiales</taxon>
        <taxon>Alcaligenaceae</taxon>
        <taxon>Achromobacter</taxon>
    </lineage>
</organism>
<dbReference type="Pfam" id="PF13442">
    <property type="entry name" value="Cytochrome_CBB3"/>
    <property type="match status" value="1"/>
</dbReference>
<protein>
    <recommendedName>
        <fullName evidence="7">Cytochrome c domain-containing protein</fullName>
    </recommendedName>
</protein>
<keyword evidence="1 4" id="KW-0349">Heme</keyword>
<name>A0A6S7E853_9BURK</name>
<proteinExistence type="predicted"/>
<dbReference type="EMBL" id="CADIKZ010000011">
    <property type="protein sequence ID" value="CAB3897399.1"/>
    <property type="molecule type" value="Genomic_DNA"/>
</dbReference>
<feature type="binding site" description="covalent" evidence="4">
    <location>
        <position position="157"/>
    </location>
    <ligand>
        <name>heme c</name>
        <dbReference type="ChEBI" id="CHEBI:61717"/>
        <label>2</label>
    </ligand>
</feature>
<evidence type="ECO:0000256" key="4">
    <source>
        <dbReference type="PIRSR" id="PIRSR000005-1"/>
    </source>
</evidence>
<sequence>MRPRLLSVARRAGIAILVSCLLSTRPGAAQDAPDGSLISTHGANGGPACMLCHGAHGEGNPVANFPRLAGTGAAYLKDQLEAIANGSRLSPVMTAIAKTLDPAQREAVAQFYAALPLPLDTDRLAATALQSPKPDEVGAWLAIRGAWDKNVPACNQCHGPGGIGVGAHFPSLAGQPAAYIAEQLRLWRENRRPPGPLGLMASVATRLTDAEINAVSAYYAGLPKAADQFAANAAKAEP</sequence>
<evidence type="ECO:0000259" key="7">
    <source>
        <dbReference type="PROSITE" id="PS51007"/>
    </source>
</evidence>
<keyword evidence="2 5" id="KW-0479">Metal-binding</keyword>
<dbReference type="Pfam" id="PF00034">
    <property type="entry name" value="Cytochrom_C"/>
    <property type="match status" value="1"/>
</dbReference>
<evidence type="ECO:0000256" key="3">
    <source>
        <dbReference type="ARBA" id="ARBA00023004"/>
    </source>
</evidence>
<reference evidence="8 9" key="1">
    <citation type="submission" date="2020-04" db="EMBL/GenBank/DDBJ databases">
        <authorList>
            <person name="De Canck E."/>
        </authorList>
    </citation>
    <scope>NUCLEOTIDE SEQUENCE [LARGE SCALE GENOMIC DNA]</scope>
    <source>
        <strain evidence="8 9">LMG 26788</strain>
    </source>
</reference>
<dbReference type="PIRSF" id="PIRSF000005">
    <property type="entry name" value="Cytochrome_c4"/>
    <property type="match status" value="1"/>
</dbReference>
<evidence type="ECO:0000256" key="6">
    <source>
        <dbReference type="SAM" id="SignalP"/>
    </source>
</evidence>
<dbReference type="InterPro" id="IPR050597">
    <property type="entry name" value="Cytochrome_c_Oxidase_Subunit"/>
</dbReference>
<feature type="binding site" description="axial binding residue" evidence="5">
    <location>
        <position position="53"/>
    </location>
    <ligand>
        <name>heme c</name>
        <dbReference type="ChEBI" id="CHEBI:61717"/>
        <label>1</label>
    </ligand>
    <ligandPart>
        <name>Fe</name>
        <dbReference type="ChEBI" id="CHEBI:18248"/>
    </ligandPart>
</feature>
<dbReference type="Proteomes" id="UP000494203">
    <property type="component" value="Unassembled WGS sequence"/>
</dbReference>
<keyword evidence="6" id="KW-0732">Signal</keyword>
<dbReference type="GO" id="GO:0042597">
    <property type="term" value="C:periplasmic space"/>
    <property type="evidence" value="ECO:0007669"/>
    <property type="project" value="InterPro"/>
</dbReference>
<gene>
    <name evidence="8" type="ORF">LMG26788_04099</name>
</gene>
<dbReference type="InterPro" id="IPR024167">
    <property type="entry name" value="Cytochrome_c4-like"/>
</dbReference>
<dbReference type="PROSITE" id="PS51007">
    <property type="entry name" value="CYTC"/>
    <property type="match status" value="1"/>
</dbReference>
<dbReference type="GO" id="GO:0009055">
    <property type="term" value="F:electron transfer activity"/>
    <property type="evidence" value="ECO:0007669"/>
    <property type="project" value="InterPro"/>
</dbReference>
<feature type="binding site" description="axial binding residue" evidence="5">
    <location>
        <position position="200"/>
    </location>
    <ligand>
        <name>heme c</name>
        <dbReference type="ChEBI" id="CHEBI:61717"/>
        <label>2</label>
    </ligand>
    <ligandPart>
        <name>Fe</name>
        <dbReference type="ChEBI" id="CHEBI:18248"/>
    </ligandPart>
</feature>
<dbReference type="GO" id="GO:0005506">
    <property type="term" value="F:iron ion binding"/>
    <property type="evidence" value="ECO:0007669"/>
    <property type="project" value="InterPro"/>
</dbReference>
<keyword evidence="9" id="KW-1185">Reference proteome</keyword>
<dbReference type="InterPro" id="IPR036909">
    <property type="entry name" value="Cyt_c-like_dom_sf"/>
</dbReference>
<feature type="binding site" description="covalent" evidence="4">
    <location>
        <position position="49"/>
    </location>
    <ligand>
        <name>heme c</name>
        <dbReference type="ChEBI" id="CHEBI:61717"/>
        <label>1</label>
    </ligand>
</feature>
<dbReference type="PANTHER" id="PTHR33751">
    <property type="entry name" value="CBB3-TYPE CYTOCHROME C OXIDASE SUBUNIT FIXP"/>
    <property type="match status" value="1"/>
</dbReference>